<sequence>MAKRISHFEALDLARVERGEMNGDGDGNGDGDRKRKSTQRWTWDLEKENAEAEAKEEEENEWVTKGEMAKGWVCEGEEKGEESRRRVAVESGWLHFVGRDEDGEGNGEGNGGEEKKKEKEGWSEIRMEKEIDA</sequence>
<dbReference type="AlphaFoldDB" id="A0A4Z1KVW9"/>
<feature type="compositionally biased region" description="Basic and acidic residues" evidence="1">
    <location>
        <begin position="1"/>
        <end position="21"/>
    </location>
</feature>
<feature type="region of interest" description="Disordered" evidence="1">
    <location>
        <begin position="1"/>
        <end position="63"/>
    </location>
</feature>
<organism evidence="2 3">
    <name type="scientific">Botrytis porri</name>
    <dbReference type="NCBI Taxonomy" id="87229"/>
    <lineage>
        <taxon>Eukaryota</taxon>
        <taxon>Fungi</taxon>
        <taxon>Dikarya</taxon>
        <taxon>Ascomycota</taxon>
        <taxon>Pezizomycotina</taxon>
        <taxon>Leotiomycetes</taxon>
        <taxon>Helotiales</taxon>
        <taxon>Sclerotiniaceae</taxon>
        <taxon>Botrytis</taxon>
    </lineage>
</organism>
<evidence type="ECO:0000256" key="1">
    <source>
        <dbReference type="SAM" id="MobiDB-lite"/>
    </source>
</evidence>
<dbReference type="EMBL" id="PQXO01000147">
    <property type="protein sequence ID" value="TGO88694.1"/>
    <property type="molecule type" value="Genomic_DNA"/>
</dbReference>
<accession>A0A4Z1KVW9</accession>
<feature type="compositionally biased region" description="Basic and acidic residues" evidence="1">
    <location>
        <begin position="43"/>
        <end position="53"/>
    </location>
</feature>
<proteinExistence type="predicted"/>
<feature type="compositionally biased region" description="Basic and acidic residues" evidence="1">
    <location>
        <begin position="112"/>
        <end position="133"/>
    </location>
</feature>
<evidence type="ECO:0000313" key="2">
    <source>
        <dbReference type="EMBL" id="TGO88694.1"/>
    </source>
</evidence>
<dbReference type="Proteomes" id="UP000297280">
    <property type="component" value="Unassembled WGS sequence"/>
</dbReference>
<keyword evidence="3" id="KW-1185">Reference proteome</keyword>
<name>A0A4Z1KVW9_9HELO</name>
<comment type="caution">
    <text evidence="2">The sequence shown here is derived from an EMBL/GenBank/DDBJ whole genome shotgun (WGS) entry which is preliminary data.</text>
</comment>
<gene>
    <name evidence="2" type="ORF">BPOR_0147g00110</name>
</gene>
<protein>
    <submittedName>
        <fullName evidence="2">Uncharacterized protein</fullName>
    </submittedName>
</protein>
<reference evidence="2 3" key="1">
    <citation type="submission" date="2017-12" db="EMBL/GenBank/DDBJ databases">
        <title>Comparative genomics of Botrytis spp.</title>
        <authorList>
            <person name="Valero-Jimenez C.A."/>
            <person name="Tapia P."/>
            <person name="Veloso J."/>
            <person name="Silva-Moreno E."/>
            <person name="Staats M."/>
            <person name="Valdes J.H."/>
            <person name="Van Kan J.A.L."/>
        </authorList>
    </citation>
    <scope>NUCLEOTIDE SEQUENCE [LARGE SCALE GENOMIC DNA]</scope>
    <source>
        <strain evidence="2 3">MUCL3349</strain>
    </source>
</reference>
<feature type="region of interest" description="Disordered" evidence="1">
    <location>
        <begin position="96"/>
        <end position="133"/>
    </location>
</feature>
<evidence type="ECO:0000313" key="3">
    <source>
        <dbReference type="Proteomes" id="UP000297280"/>
    </source>
</evidence>